<dbReference type="PROSITE" id="PS50943">
    <property type="entry name" value="HTH_CROC1"/>
    <property type="match status" value="1"/>
</dbReference>
<evidence type="ECO:0000256" key="4">
    <source>
        <dbReference type="ARBA" id="ARBA00022695"/>
    </source>
</evidence>
<dbReference type="SMART" id="SM00530">
    <property type="entry name" value="HTH_XRE"/>
    <property type="match status" value="1"/>
</dbReference>
<comment type="similarity">
    <text evidence="9">Belongs to the MntA antitoxin family.</text>
</comment>
<evidence type="ECO:0000256" key="8">
    <source>
        <dbReference type="ARBA" id="ARBA00022842"/>
    </source>
</evidence>
<evidence type="ECO:0000256" key="9">
    <source>
        <dbReference type="ARBA" id="ARBA00038276"/>
    </source>
</evidence>
<dbReference type="Pfam" id="PF01381">
    <property type="entry name" value="HTH_3"/>
    <property type="match status" value="1"/>
</dbReference>
<evidence type="ECO:0000256" key="2">
    <source>
        <dbReference type="ARBA" id="ARBA00022649"/>
    </source>
</evidence>
<dbReference type="InterPro" id="IPR010982">
    <property type="entry name" value="Lambda_DNA-bd_dom_sf"/>
</dbReference>
<keyword evidence="6" id="KW-0547">Nucleotide-binding</keyword>
<dbReference type="Proteomes" id="UP000224130">
    <property type="component" value="Unassembled WGS sequence"/>
</dbReference>
<evidence type="ECO:0000259" key="10">
    <source>
        <dbReference type="PROSITE" id="PS50943"/>
    </source>
</evidence>
<dbReference type="OrthoDB" id="9803128at2"/>
<comment type="cofactor">
    <cofactor evidence="1">
        <name>Mg(2+)</name>
        <dbReference type="ChEBI" id="CHEBI:18420"/>
    </cofactor>
</comment>
<dbReference type="GO" id="GO:0005524">
    <property type="term" value="F:ATP binding"/>
    <property type="evidence" value="ECO:0007669"/>
    <property type="project" value="UniProtKB-KW"/>
</dbReference>
<dbReference type="InterPro" id="IPR002934">
    <property type="entry name" value="Polymerase_NTP_transf_dom"/>
</dbReference>
<accession>A0A2A9EUQ4</accession>
<dbReference type="InterPro" id="IPR001387">
    <property type="entry name" value="Cro/C1-type_HTH"/>
</dbReference>
<dbReference type="Gene3D" id="3.30.460.10">
    <property type="entry name" value="Beta Polymerase, domain 2"/>
    <property type="match status" value="1"/>
</dbReference>
<dbReference type="AlphaFoldDB" id="A0A2A9EUQ4"/>
<dbReference type="CDD" id="cd05403">
    <property type="entry name" value="NT_KNTase_like"/>
    <property type="match status" value="1"/>
</dbReference>
<evidence type="ECO:0000313" key="12">
    <source>
        <dbReference type="Proteomes" id="UP000224130"/>
    </source>
</evidence>
<evidence type="ECO:0000256" key="1">
    <source>
        <dbReference type="ARBA" id="ARBA00001946"/>
    </source>
</evidence>
<dbReference type="EMBL" id="PDJJ01000001">
    <property type="protein sequence ID" value="PFG42296.1"/>
    <property type="molecule type" value="Genomic_DNA"/>
</dbReference>
<keyword evidence="5" id="KW-0479">Metal-binding</keyword>
<dbReference type="GO" id="GO:0046872">
    <property type="term" value="F:metal ion binding"/>
    <property type="evidence" value="ECO:0007669"/>
    <property type="project" value="UniProtKB-KW"/>
</dbReference>
<comment type="caution">
    <text evidence="11">The sequence shown here is derived from an EMBL/GenBank/DDBJ whole genome shotgun (WGS) entry which is preliminary data.</text>
</comment>
<dbReference type="RefSeq" id="WP_098462828.1">
    <property type="nucleotide sequence ID" value="NZ_PDJJ01000001.1"/>
</dbReference>
<keyword evidence="7" id="KW-0067">ATP-binding</keyword>
<evidence type="ECO:0000256" key="7">
    <source>
        <dbReference type="ARBA" id="ARBA00022840"/>
    </source>
</evidence>
<dbReference type="CDD" id="cd00093">
    <property type="entry name" value="HTH_XRE"/>
    <property type="match status" value="1"/>
</dbReference>
<organism evidence="11 12">
    <name type="scientific">Isoptericola jiangsuensis</name>
    <dbReference type="NCBI Taxonomy" id="548579"/>
    <lineage>
        <taxon>Bacteria</taxon>
        <taxon>Bacillati</taxon>
        <taxon>Actinomycetota</taxon>
        <taxon>Actinomycetes</taxon>
        <taxon>Micrococcales</taxon>
        <taxon>Promicromonosporaceae</taxon>
        <taxon>Isoptericola</taxon>
    </lineage>
</organism>
<dbReference type="SUPFAM" id="SSF81301">
    <property type="entry name" value="Nucleotidyltransferase"/>
    <property type="match status" value="1"/>
</dbReference>
<name>A0A2A9EUQ4_9MICO</name>
<dbReference type="PANTHER" id="PTHR33571">
    <property type="entry name" value="SSL8005 PROTEIN"/>
    <property type="match status" value="1"/>
</dbReference>
<keyword evidence="2" id="KW-1277">Toxin-antitoxin system</keyword>
<dbReference type="GO" id="GO:0003677">
    <property type="term" value="F:DNA binding"/>
    <property type="evidence" value="ECO:0007669"/>
    <property type="project" value="InterPro"/>
</dbReference>
<gene>
    <name evidence="11" type="ORF">ATJ88_0953</name>
</gene>
<proteinExistence type="inferred from homology"/>
<protein>
    <recommendedName>
        <fullName evidence="10">HTH cro/C1-type domain-containing protein</fullName>
    </recommendedName>
</protein>
<evidence type="ECO:0000256" key="6">
    <source>
        <dbReference type="ARBA" id="ARBA00022741"/>
    </source>
</evidence>
<dbReference type="InterPro" id="IPR043519">
    <property type="entry name" value="NT_sf"/>
</dbReference>
<dbReference type="PANTHER" id="PTHR33571:SF12">
    <property type="entry name" value="BSL3053 PROTEIN"/>
    <property type="match status" value="1"/>
</dbReference>
<keyword evidence="8" id="KW-0460">Magnesium</keyword>
<dbReference type="GO" id="GO:0016779">
    <property type="term" value="F:nucleotidyltransferase activity"/>
    <property type="evidence" value="ECO:0007669"/>
    <property type="project" value="UniProtKB-KW"/>
</dbReference>
<sequence>MVDLRVEREEAGLTQARLAELAGIAPSNLSAYESGKRSASPAMIARIRRAMVRPSDRLQAHRDEVARIIERNGGLNPRVYGSVARGDDTPASDLDLLVTVPPEAAWTFVSTARELSELLGVHVDVVSDGGLKEKHQQLLDEAVPL</sequence>
<feature type="domain" description="HTH cro/C1-type" evidence="10">
    <location>
        <begin position="4"/>
        <end position="58"/>
    </location>
</feature>
<dbReference type="Gene3D" id="1.10.260.40">
    <property type="entry name" value="lambda repressor-like DNA-binding domains"/>
    <property type="match status" value="1"/>
</dbReference>
<keyword evidence="4" id="KW-0548">Nucleotidyltransferase</keyword>
<reference evidence="11 12" key="1">
    <citation type="submission" date="2017-10" db="EMBL/GenBank/DDBJ databases">
        <title>Sequencing the genomes of 1000 actinobacteria strains.</title>
        <authorList>
            <person name="Klenk H.-P."/>
        </authorList>
    </citation>
    <scope>NUCLEOTIDE SEQUENCE [LARGE SCALE GENOMIC DNA]</scope>
    <source>
        <strain evidence="11 12">DSM 21863</strain>
    </source>
</reference>
<dbReference type="Pfam" id="PF01909">
    <property type="entry name" value="NTP_transf_2"/>
    <property type="match status" value="1"/>
</dbReference>
<keyword evidence="12" id="KW-1185">Reference proteome</keyword>
<evidence type="ECO:0000256" key="5">
    <source>
        <dbReference type="ARBA" id="ARBA00022723"/>
    </source>
</evidence>
<evidence type="ECO:0000256" key="3">
    <source>
        <dbReference type="ARBA" id="ARBA00022679"/>
    </source>
</evidence>
<dbReference type="SUPFAM" id="SSF47413">
    <property type="entry name" value="lambda repressor-like DNA-binding domains"/>
    <property type="match status" value="1"/>
</dbReference>
<evidence type="ECO:0000313" key="11">
    <source>
        <dbReference type="EMBL" id="PFG42296.1"/>
    </source>
</evidence>
<dbReference type="InterPro" id="IPR052038">
    <property type="entry name" value="Type-VII_TA_antitoxin"/>
</dbReference>
<keyword evidence="3" id="KW-0808">Transferase</keyword>